<protein>
    <recommendedName>
        <fullName evidence="3">N-acetylmuramoyl-L-alanine amidase</fullName>
        <ecNumber evidence="3">3.5.1.28</ecNumber>
    </recommendedName>
</protein>
<dbReference type="PANTHER" id="PTHR30417:SF11">
    <property type="entry name" value="N-ACETYLMURAMOYL-L-ALANINE AMIDASE XLYA"/>
    <property type="match status" value="1"/>
</dbReference>
<dbReference type="GO" id="GO:0009254">
    <property type="term" value="P:peptidoglycan turnover"/>
    <property type="evidence" value="ECO:0007669"/>
    <property type="project" value="TreeGrafter"/>
</dbReference>
<dbReference type="OrthoDB" id="9794294at2"/>
<dbReference type="SUPFAM" id="SSF55846">
    <property type="entry name" value="N-acetylmuramoyl-L-alanine amidase-like"/>
    <property type="match status" value="1"/>
</dbReference>
<feature type="compositionally biased region" description="Basic and acidic residues" evidence="8">
    <location>
        <begin position="1"/>
        <end position="11"/>
    </location>
</feature>
<keyword evidence="9" id="KW-1133">Transmembrane helix</keyword>
<evidence type="ECO:0000256" key="1">
    <source>
        <dbReference type="ARBA" id="ARBA00001561"/>
    </source>
</evidence>
<dbReference type="GO" id="GO:0030420">
    <property type="term" value="P:establishment of competence for transformation"/>
    <property type="evidence" value="ECO:0007669"/>
    <property type="project" value="UniProtKB-KW"/>
</dbReference>
<dbReference type="SMART" id="SM00644">
    <property type="entry name" value="Ami_2"/>
    <property type="match status" value="1"/>
</dbReference>
<evidence type="ECO:0000313" key="12">
    <source>
        <dbReference type="EMBL" id="MSC35202.1"/>
    </source>
</evidence>
<feature type="compositionally biased region" description="Polar residues" evidence="8">
    <location>
        <begin position="13"/>
        <end position="22"/>
    </location>
</feature>
<dbReference type="InterPro" id="IPR036505">
    <property type="entry name" value="Amidase/PGRP_sf"/>
</dbReference>
<keyword evidence="14" id="KW-1185">Reference proteome</keyword>
<dbReference type="EMBL" id="WKPJ01000058">
    <property type="protein sequence ID" value="MSA91402.1"/>
    <property type="molecule type" value="Genomic_DNA"/>
</dbReference>
<dbReference type="GO" id="GO:0009253">
    <property type="term" value="P:peptidoglycan catabolic process"/>
    <property type="evidence" value="ECO:0007669"/>
    <property type="project" value="InterPro"/>
</dbReference>
<evidence type="ECO:0000256" key="4">
    <source>
        <dbReference type="ARBA" id="ARBA00022801"/>
    </source>
</evidence>
<evidence type="ECO:0000313" key="11">
    <source>
        <dbReference type="EMBL" id="MSA91402.1"/>
    </source>
</evidence>
<dbReference type="EMBL" id="WKPI01000062">
    <property type="protein sequence ID" value="MSC35202.1"/>
    <property type="molecule type" value="Genomic_DNA"/>
</dbReference>
<dbReference type="InterPro" id="IPR051206">
    <property type="entry name" value="NAMLAA_amidase_2"/>
</dbReference>
<accession>A0A6N7SCM4</accession>
<evidence type="ECO:0000256" key="8">
    <source>
        <dbReference type="SAM" id="MobiDB-lite"/>
    </source>
</evidence>
<evidence type="ECO:0000256" key="7">
    <source>
        <dbReference type="ARBA" id="ARBA00023316"/>
    </source>
</evidence>
<keyword evidence="6" id="KW-0178">Competence</keyword>
<dbReference type="GO" id="GO:0030435">
    <property type="term" value="P:sporulation resulting in formation of a cellular spore"/>
    <property type="evidence" value="ECO:0007669"/>
    <property type="project" value="UniProtKB-KW"/>
</dbReference>
<dbReference type="AlphaFoldDB" id="A0A6N7SCM4"/>
<evidence type="ECO:0000256" key="6">
    <source>
        <dbReference type="ARBA" id="ARBA00023287"/>
    </source>
</evidence>
<dbReference type="EC" id="3.5.1.28" evidence="3"/>
<comment type="catalytic activity">
    <reaction evidence="1">
        <text>Hydrolyzes the link between N-acetylmuramoyl residues and L-amino acid residues in certain cell-wall glycopeptides.</text>
        <dbReference type="EC" id="3.5.1.28"/>
    </reaction>
</comment>
<evidence type="ECO:0000256" key="2">
    <source>
        <dbReference type="ARBA" id="ARBA00007553"/>
    </source>
</evidence>
<keyword evidence="7" id="KW-0961">Cell wall biogenesis/degradation</keyword>
<organism evidence="11 13">
    <name type="scientific">Holdemania massiliensis</name>
    <dbReference type="NCBI Taxonomy" id="1468449"/>
    <lineage>
        <taxon>Bacteria</taxon>
        <taxon>Bacillati</taxon>
        <taxon>Bacillota</taxon>
        <taxon>Erysipelotrichia</taxon>
        <taxon>Erysipelotrichales</taxon>
        <taxon>Erysipelotrichaceae</taxon>
        <taxon>Holdemania</taxon>
    </lineage>
</organism>
<dbReference type="GO" id="GO:0071555">
    <property type="term" value="P:cell wall organization"/>
    <property type="evidence" value="ECO:0007669"/>
    <property type="project" value="UniProtKB-KW"/>
</dbReference>
<dbReference type="Proteomes" id="UP000433575">
    <property type="component" value="Unassembled WGS sequence"/>
</dbReference>
<comment type="similarity">
    <text evidence="2">Belongs to the N-acetylmuramoyl-L-alanine amidase 2 family.</text>
</comment>
<dbReference type="Pfam" id="PF01510">
    <property type="entry name" value="Amidase_2"/>
    <property type="match status" value="1"/>
</dbReference>
<keyword evidence="5" id="KW-0749">Sporulation</keyword>
<comment type="caution">
    <text evidence="11">The sequence shown here is derived from an EMBL/GenBank/DDBJ whole genome shotgun (WGS) entry which is preliminary data.</text>
</comment>
<dbReference type="GO" id="GO:0008745">
    <property type="term" value="F:N-acetylmuramoyl-L-alanine amidase activity"/>
    <property type="evidence" value="ECO:0007669"/>
    <property type="project" value="UniProtKB-EC"/>
</dbReference>
<evidence type="ECO:0000313" key="13">
    <source>
        <dbReference type="Proteomes" id="UP000433575"/>
    </source>
</evidence>
<keyword evidence="9" id="KW-0472">Membrane</keyword>
<evidence type="ECO:0000256" key="5">
    <source>
        <dbReference type="ARBA" id="ARBA00022969"/>
    </source>
</evidence>
<keyword evidence="4" id="KW-0378">Hydrolase</keyword>
<keyword evidence="9" id="KW-0812">Transmembrane</keyword>
<dbReference type="CDD" id="cd06583">
    <property type="entry name" value="PGRP"/>
    <property type="match status" value="1"/>
</dbReference>
<dbReference type="InterPro" id="IPR002502">
    <property type="entry name" value="Amidase_domain"/>
</dbReference>
<evidence type="ECO:0000256" key="3">
    <source>
        <dbReference type="ARBA" id="ARBA00011901"/>
    </source>
</evidence>
<dbReference type="PANTHER" id="PTHR30417">
    <property type="entry name" value="N-ACETYLMURAMOYL-L-ALANINE AMIDASE AMID"/>
    <property type="match status" value="1"/>
</dbReference>
<feature type="domain" description="N-acetylmuramoyl-L-alanine amidase" evidence="10">
    <location>
        <begin position="93"/>
        <end position="233"/>
    </location>
</feature>
<dbReference type="Gene3D" id="3.40.80.10">
    <property type="entry name" value="Peptidoglycan recognition protein-like"/>
    <property type="match status" value="1"/>
</dbReference>
<evidence type="ECO:0000259" key="10">
    <source>
        <dbReference type="SMART" id="SM00644"/>
    </source>
</evidence>
<feature type="region of interest" description="Disordered" evidence="8">
    <location>
        <begin position="1"/>
        <end position="31"/>
    </location>
</feature>
<reference evidence="13 14" key="1">
    <citation type="journal article" date="2019" name="Nat. Med.">
        <title>A library of human gut bacterial isolates paired with longitudinal multiomics data enables mechanistic microbiome research.</title>
        <authorList>
            <person name="Poyet M."/>
            <person name="Groussin M."/>
            <person name="Gibbons S.M."/>
            <person name="Avila-Pacheco J."/>
            <person name="Jiang X."/>
            <person name="Kearney S.M."/>
            <person name="Perrotta A.R."/>
            <person name="Berdy B."/>
            <person name="Zhao S."/>
            <person name="Lieberman T.D."/>
            <person name="Swanson P.K."/>
            <person name="Smith M."/>
            <person name="Roesemann S."/>
            <person name="Alexander J.E."/>
            <person name="Rich S.A."/>
            <person name="Livny J."/>
            <person name="Vlamakis H."/>
            <person name="Clish C."/>
            <person name="Bullock K."/>
            <person name="Deik A."/>
            <person name="Scott J."/>
            <person name="Pierce K.A."/>
            <person name="Xavier R.J."/>
            <person name="Alm E.J."/>
        </authorList>
    </citation>
    <scope>NUCLEOTIDE SEQUENCE [LARGE SCALE GENOMIC DNA]</scope>
    <source>
        <strain evidence="11 13">BIOML-A4</strain>
        <strain evidence="12 14">BIOML-A5</strain>
    </source>
</reference>
<name>A0A6N7SCM4_9FIRM</name>
<evidence type="ECO:0000313" key="14">
    <source>
        <dbReference type="Proteomes" id="UP000480929"/>
    </source>
</evidence>
<gene>
    <name evidence="12" type="ORF">GKD88_18985</name>
    <name evidence="11" type="ORF">GKE08_18960</name>
</gene>
<proteinExistence type="inferred from homology"/>
<evidence type="ECO:0000256" key="9">
    <source>
        <dbReference type="SAM" id="Phobius"/>
    </source>
</evidence>
<feature type="transmembrane region" description="Helical" evidence="9">
    <location>
        <begin position="43"/>
        <end position="63"/>
    </location>
</feature>
<sequence>MLMSNQREKSTVQKRTISARSSNGKKKRAHKRYRLKASIRRKLAILGVLAGLVMIALLLLWLWPVREKRIYHTEGVQLQQVNGIDVVHDYIPQGHQNRPQIQREIRWIVIHETDNEAASADAWHHNEYLKTNETDINSWHYTVDDHSIYHALPDEEVGWHAGDKMTEGGGNMTGIGIELCVNEGNDFEKTLENAAALCAELMKAYDLRIEDIKQHHDFSGKDCPHRILAAGRSEEFVKMVQEATKQ</sequence>
<dbReference type="Proteomes" id="UP000480929">
    <property type="component" value="Unassembled WGS sequence"/>
</dbReference>